<dbReference type="Proteomes" id="UP000429555">
    <property type="component" value="Unassembled WGS sequence"/>
</dbReference>
<evidence type="ECO:0000313" key="1">
    <source>
        <dbReference type="EMBL" id="MVW76083.1"/>
    </source>
</evidence>
<gene>
    <name evidence="1" type="ORF">GJV18_12220</name>
</gene>
<accession>A0A6I4L280</accession>
<reference evidence="1 2" key="1">
    <citation type="submission" date="2019-11" db="EMBL/GenBank/DDBJ databases">
        <title>Pseudomonas flavidum sp. nov., isolated from Baiyang Lake.</title>
        <authorList>
            <person name="Zhao Y."/>
        </authorList>
    </citation>
    <scope>NUCLEOTIDE SEQUENCE [LARGE SCALE GENOMIC DNA]</scope>
    <source>
        <strain evidence="2">R-22-3 w-18</strain>
    </source>
</reference>
<dbReference type="RefSeq" id="WP_160345780.1">
    <property type="nucleotide sequence ID" value="NZ_WKJZ01000001.1"/>
</dbReference>
<comment type="caution">
    <text evidence="1">The sequence shown here is derived from an EMBL/GenBank/DDBJ whole genome shotgun (WGS) entry which is preliminary data.</text>
</comment>
<proteinExistence type="predicted"/>
<dbReference type="EMBL" id="WKJZ01000001">
    <property type="protein sequence ID" value="MVW76083.1"/>
    <property type="molecule type" value="Genomic_DNA"/>
</dbReference>
<sequence length="232" mass="26499">MIKALRAWLVQQLRDPLRQQLAEQLLLEVPPAAVADYALPPYVRHKRVNHPLLKRVWRKNPLYRWVAARAPLLLPGDWDIETKPFRQMPTYVFLADLQACAFDYRRTAYFQQLLGELHAGRVRAYKALQLDSEEALERLFQGYVQVFRSMSADGYRPEKAVDAICVMVGRDGRLIKEEKGRHRLAIAQLVGVPKVPVLIRHIHPGWLASLGEDAARPSAAAVRRALQALSLE</sequence>
<dbReference type="AlphaFoldDB" id="A0A6I4L280"/>
<name>A0A6I4L280_9PSED</name>
<protein>
    <submittedName>
        <fullName evidence="1">Uncharacterized protein</fullName>
    </submittedName>
</protein>
<organism evidence="1 2">
    <name type="scientific">Pseudomonas xionganensis</name>
    <dbReference type="NCBI Taxonomy" id="2654845"/>
    <lineage>
        <taxon>Bacteria</taxon>
        <taxon>Pseudomonadati</taxon>
        <taxon>Pseudomonadota</taxon>
        <taxon>Gammaproteobacteria</taxon>
        <taxon>Pseudomonadales</taxon>
        <taxon>Pseudomonadaceae</taxon>
        <taxon>Pseudomonas</taxon>
    </lineage>
</organism>
<evidence type="ECO:0000313" key="2">
    <source>
        <dbReference type="Proteomes" id="UP000429555"/>
    </source>
</evidence>
<keyword evidence="2" id="KW-1185">Reference proteome</keyword>